<protein>
    <recommendedName>
        <fullName evidence="5">RNA polymerase Rpb1 C-terminal repeat domain-containing protein</fullName>
    </recommendedName>
</protein>
<reference evidence="3" key="1">
    <citation type="submission" date="2022-12" db="EMBL/GenBank/DDBJ databases">
        <authorList>
            <person name="Petersen C."/>
        </authorList>
    </citation>
    <scope>NUCLEOTIDE SEQUENCE</scope>
    <source>
        <strain evidence="3">IBT 3081</strain>
    </source>
</reference>
<evidence type="ECO:0000256" key="1">
    <source>
        <dbReference type="SAM" id="Coils"/>
    </source>
</evidence>
<gene>
    <name evidence="3" type="ORF">N7517_011024</name>
</gene>
<organism evidence="3 4">
    <name type="scientific">Penicillium concentricum</name>
    <dbReference type="NCBI Taxonomy" id="293559"/>
    <lineage>
        <taxon>Eukaryota</taxon>
        <taxon>Fungi</taxon>
        <taxon>Dikarya</taxon>
        <taxon>Ascomycota</taxon>
        <taxon>Pezizomycotina</taxon>
        <taxon>Eurotiomycetes</taxon>
        <taxon>Eurotiomycetidae</taxon>
        <taxon>Eurotiales</taxon>
        <taxon>Aspergillaceae</taxon>
        <taxon>Penicillium</taxon>
    </lineage>
</organism>
<sequence length="1362" mass="149394">MAAGKKAKAKDKGKAATKKVKKGKSPEVTETQTTTTTPAPGSPELTAQEPEKLNEPAVDTAEVTTPLPVSAYEVFDDETQDSTKPVADQPPVIDNPVSAYEVFDDDSTPQDSTKPVADQAAPVLDNPISAYQVFDDDSTPQDSTKPVADQAAPVLDNPISAYQVFDDDSTPQDSSKPVADQASPVLDNPVSAYEVLEDNTAPEPAPEPAPQGVPDPVADQASPVLDNPVSPYEVVEDNTAPEPAPQGVPDPVADPKSPVHENPVSVYEVLDDEPAPKDISDAIVDQSPAVVDKSVDEAPHLDAPQLDTPHLDEPSSIQPPIEDTEIKEPPVEEASLVQPPIEVPEAKEPSEDHTTQDQPNQVERSEDTTVVSSPPVDPFSPVAACVPLPSPSLTEARYMSSPSQDTQHYYPGPYSPYASPVPYSAQSPYASPNVYASQNGYASQTGYASPNAYASPVPYAASPVPYTSPNAYSSPVPYASPALYAPVPYAGSPVPYTSSTPYAGSPVPYSLPGPYAGSPVPYAPSVAYTSSPVPKVSSPLARSHYPQMSPTISPTATPPPQNPPAAPMAPPDAPPSMAPSGPHSLQSPVMSSAGMIPPYGYYSPHHQSEAHYLNRGYSIPDPSYQASYQALQNLSMVNGHPHENGSPPENDSEHIELLQRIQSAIPDINRLLHGFRNTHSKLSNREAEMKHIGSQHEQALIHKEYYIEALQSQMKKTANESAEEGARLKHTISELRLELGDLQERQKDLEDGLAVHQKSNEELTETKVVLEGQIDKLNQTIKESTEVHEKELETKKEEQEKALVAQKEELTELFEEIKAEDEKTAAENLETRERELQAAHDASRGEWEKEKAQLQESFEAQRTELEAVKAEVTSQIAALESKETELQARLTELTSTREELAAKLAELEETHQKNARETEELRQGHAGELDSLRQSHDEQLAAAAKELNDKIAALEAHFNEKEQLWTTERAALEQQLSEKDSELSSAEREKERLEGDGIVKEQHLQRAVDGMRMTIDNLGGDCDRLRKTLSSLGEATDLRNTKGDKFFLDCFTELSQLIHNLSKEHFGYLPIDPPKDILSKIPSELPPFLDNTPASRELRCAYIQHIISKTLTFRVFQPFLFTLGRRYDKADTFFQMLSMDIRRKSVRREAFWRQQTLKAAYTTSDAKQSINVAAAVIVDEIIDHIKHFADPKHLDSLLIGVRKIVKLAAETWRHARVERELVLANFPAPDAESVSNEGWLEYAANKDQKPTPTNEPTRHVVLRTFPRITREAAHEDFASDEEKATGCTYSQGIVLYSDSPVIMGRLQEFAKKSSDALVTESPPKTPLAVKAIDRLAQIEASSPKVMTVRSAPTSPKGQFRSL</sequence>
<dbReference type="EMBL" id="JAPZBT010000006">
    <property type="protein sequence ID" value="KAJ5356415.1"/>
    <property type="molecule type" value="Genomic_DNA"/>
</dbReference>
<feature type="region of interest" description="Disordered" evidence="2">
    <location>
        <begin position="538"/>
        <end position="590"/>
    </location>
</feature>
<feature type="region of interest" description="Disordered" evidence="2">
    <location>
        <begin position="289"/>
        <end position="383"/>
    </location>
</feature>
<evidence type="ECO:0008006" key="5">
    <source>
        <dbReference type="Google" id="ProtNLM"/>
    </source>
</evidence>
<evidence type="ECO:0000313" key="4">
    <source>
        <dbReference type="Proteomes" id="UP001147752"/>
    </source>
</evidence>
<proteinExistence type="predicted"/>
<dbReference type="GeneID" id="81467930"/>
<feature type="compositionally biased region" description="Low complexity" evidence="2">
    <location>
        <begin position="370"/>
        <end position="382"/>
    </location>
</feature>
<dbReference type="InterPro" id="IPR038799">
    <property type="entry name" value="LEKR1"/>
</dbReference>
<dbReference type="PANTHER" id="PTHR34251">
    <property type="entry name" value="LEUCINE-, GLUTAMATE- AND LYSINE-RICH PROTEIN 1"/>
    <property type="match status" value="1"/>
</dbReference>
<feature type="compositionally biased region" description="Basic residues" evidence="2">
    <location>
        <begin position="1"/>
        <end position="23"/>
    </location>
</feature>
<name>A0A9W9RBC9_9EURO</name>
<accession>A0A9W9RBC9</accession>
<reference evidence="3" key="2">
    <citation type="journal article" date="2023" name="IMA Fungus">
        <title>Comparative genomic study of the Penicillium genus elucidates a diverse pangenome and 15 lateral gene transfer events.</title>
        <authorList>
            <person name="Petersen C."/>
            <person name="Sorensen T."/>
            <person name="Nielsen M.R."/>
            <person name="Sondergaard T.E."/>
            <person name="Sorensen J.L."/>
            <person name="Fitzpatrick D.A."/>
            <person name="Frisvad J.C."/>
            <person name="Nielsen K.L."/>
        </authorList>
    </citation>
    <scope>NUCLEOTIDE SEQUENCE</scope>
    <source>
        <strain evidence="3">IBT 3081</strain>
    </source>
</reference>
<dbReference type="PANTHER" id="PTHR34251:SF1">
    <property type="entry name" value="LEUCINE, GLUTAMATE AND LYSINE RICH 1"/>
    <property type="match status" value="1"/>
</dbReference>
<feature type="compositionally biased region" description="Pro residues" evidence="2">
    <location>
        <begin position="556"/>
        <end position="577"/>
    </location>
</feature>
<feature type="region of interest" description="Disordered" evidence="2">
    <location>
        <begin position="1"/>
        <end position="261"/>
    </location>
</feature>
<dbReference type="RefSeq" id="XP_056574562.1">
    <property type="nucleotide sequence ID" value="XM_056728747.1"/>
</dbReference>
<dbReference type="OrthoDB" id="6365728at2759"/>
<keyword evidence="1" id="KW-0175">Coiled coil</keyword>
<dbReference type="Proteomes" id="UP001147752">
    <property type="component" value="Unassembled WGS sequence"/>
</dbReference>
<comment type="caution">
    <text evidence="3">The sequence shown here is derived from an EMBL/GenBank/DDBJ whole genome shotgun (WGS) entry which is preliminary data.</text>
</comment>
<evidence type="ECO:0000256" key="2">
    <source>
        <dbReference type="SAM" id="MobiDB-lite"/>
    </source>
</evidence>
<feature type="compositionally biased region" description="Basic and acidic residues" evidence="2">
    <location>
        <begin position="344"/>
        <end position="355"/>
    </location>
</feature>
<evidence type="ECO:0000313" key="3">
    <source>
        <dbReference type="EMBL" id="KAJ5356415.1"/>
    </source>
</evidence>
<feature type="coiled-coil region" evidence="1">
    <location>
        <begin position="725"/>
        <end position="996"/>
    </location>
</feature>
<feature type="compositionally biased region" description="Pro residues" evidence="2">
    <location>
        <begin position="203"/>
        <end position="213"/>
    </location>
</feature>
<keyword evidence="4" id="KW-1185">Reference proteome</keyword>